<feature type="compositionally biased region" description="Gly residues" evidence="7">
    <location>
        <begin position="697"/>
        <end position="734"/>
    </location>
</feature>
<accession>A0AAD2PUW5</accession>
<evidence type="ECO:0000256" key="7">
    <source>
        <dbReference type="SAM" id="MobiDB-lite"/>
    </source>
</evidence>
<feature type="compositionally biased region" description="Polar residues" evidence="7">
    <location>
        <begin position="1090"/>
        <end position="1104"/>
    </location>
</feature>
<comment type="function">
    <text evidence="6">Essential sporozoite protein. In the mosquito vector, required for sporozoite development in the oocyst, migration through the vector hemolymph and entry into the vector salivary glands. In the vertebrate host, required for sporozoite migration through the host dermis and infection of host hepatocytes. Binds to highly sulfated heparan sulfate proteoglycans (HSPGs) on the surface of host hepatocytes.</text>
</comment>
<feature type="region of interest" description="Disordered" evidence="7">
    <location>
        <begin position="907"/>
        <end position="934"/>
    </location>
</feature>
<feature type="region of interest" description="Disordered" evidence="7">
    <location>
        <begin position="690"/>
        <end position="734"/>
    </location>
</feature>
<feature type="compositionally biased region" description="Low complexity" evidence="7">
    <location>
        <begin position="198"/>
        <end position="213"/>
    </location>
</feature>
<feature type="region of interest" description="Disordered" evidence="7">
    <location>
        <begin position="332"/>
        <end position="372"/>
    </location>
</feature>
<sequence length="1142" mass="119573">MERSSSQRHGSGNSKRSSRSSERLLVEDETADDQSRTSRKSRRSQSTRNFGSGASVSNRRRVDSKAQSSRTLGGTKISKTNNSQKLDHHGSSGRSVSSKRSRKHNEVDKKSSHSRSSRKLLEGTRNVSLRPSSDSVDSFKSFGLLEEEEAPRRLKRIPSTDSIDTFKSFDLELDVQESVSLDFDLDLNSSDSSVSLDLATESRGSGKSFSSKRNSAKSVSIKIPRGTSFRGSGKSVASRRSTLSIDEDSVLHDSALHDSTVEGLLNMRTQLSNLGFLENDRKGRQNRTSGSSVTSRRSARSTVTVKERMEADEAFLLYTRTEKAALQIQQAFRKKHPEMNPAGKPDDDNTKGPSESSLSVYSTEKVTKDEGDRDKTQWYTALFFGAVAFVQLLTTFLSGCARCFGKGSDGDDEIAAAANNAAVEGGGVGGGGGGEAAQGAQGPAQAMAGQAASAAGSAASSGVAAAGAAAAAAAGAAAAGGFAAAASAVGVTAAVATVAGVAAVIVTSSGGNNTVVSEATTIVSSCGLVNPTVRPARVSFLMEGFTEEFDERESLLLESLLVEAYNNITVGDGCSDEFLRELNGAKLVDQVVFPANEVNNSIVETTFETVLFCDGCPEVNPMFGGFADNEDLRRNLRQNSLPRRLETMESFQFFQEFIQVVLVGVKQLSDDAEISDEFIQLAKGYITDIKDENGNDNGSGGGSGEGGSNGGSGGGGGSGGSGASGGSGGGGGSGQSLVTTVNAVFNAAGEISALTFEFTVDGEKIVTTVNVAPATDAPTVTPTLFPTDQPSFLPSVSQMPSMTNATYAPTDTPSSEPSEGPSTNPSSEPSTNPSSQPSMLPSVIPSALPSVVPSDMPSAAPSESPSESPSDVPSLNPSSQPSALPSTRPSAVPSLVPSIIPTLSMVPSDVPSQVPSFQPSPSPTRTPSSRPTMFPTISIRPTPCIWTAAERIQSKIGNGPDANCTGIDYLSRWVPVHIIDQSQDGESVTFRLQPRLFASNISSLAAMTYPSAGSTSTCNVQTTATFDNRRSYTGDCTNGELEVTFYLFMCGSENNVNQTTSTFCETPSEMDDYYEYRYKLDCWEKCETEGPTSGPTSGPTVSLRPTSMPSATPSSAPSPSPTNRPTVSAAPSKAPTKVPTGP</sequence>
<feature type="compositionally biased region" description="Low complexity" evidence="7">
    <location>
        <begin position="287"/>
        <end position="304"/>
    </location>
</feature>
<evidence type="ECO:0000256" key="1">
    <source>
        <dbReference type="ARBA" id="ARBA00006241"/>
    </source>
</evidence>
<dbReference type="InterPro" id="IPR051860">
    <property type="entry name" value="Plasmodium_CSP_Invasion"/>
</dbReference>
<feature type="compositionally biased region" description="Low complexity" evidence="7">
    <location>
        <begin position="853"/>
        <end position="874"/>
    </location>
</feature>
<feature type="compositionally biased region" description="Polar residues" evidence="7">
    <location>
        <begin position="65"/>
        <end position="84"/>
    </location>
</feature>
<feature type="compositionally biased region" description="Polar residues" evidence="7">
    <location>
        <begin position="784"/>
        <end position="807"/>
    </location>
</feature>
<evidence type="ECO:0000313" key="8">
    <source>
        <dbReference type="EMBL" id="CAJ1952997.1"/>
    </source>
</evidence>
<feature type="compositionally biased region" description="Low complexity" evidence="7">
    <location>
        <begin position="925"/>
        <end position="934"/>
    </location>
</feature>
<evidence type="ECO:0000256" key="6">
    <source>
        <dbReference type="ARBA" id="ARBA00045806"/>
    </source>
</evidence>
<dbReference type="PANTHER" id="PTHR44826:SF3">
    <property type="entry name" value="SPORE COAT PROTEIN SP85"/>
    <property type="match status" value="1"/>
</dbReference>
<dbReference type="AlphaFoldDB" id="A0AAD2PUW5"/>
<proteinExistence type="inferred from homology"/>
<organism evidence="8 9">
    <name type="scientific">Cylindrotheca closterium</name>
    <dbReference type="NCBI Taxonomy" id="2856"/>
    <lineage>
        <taxon>Eukaryota</taxon>
        <taxon>Sar</taxon>
        <taxon>Stramenopiles</taxon>
        <taxon>Ochrophyta</taxon>
        <taxon>Bacillariophyta</taxon>
        <taxon>Bacillariophyceae</taxon>
        <taxon>Bacillariophycidae</taxon>
        <taxon>Bacillariales</taxon>
        <taxon>Bacillariaceae</taxon>
        <taxon>Cylindrotheca</taxon>
    </lineage>
</organism>
<comment type="caution">
    <text evidence="8">The sequence shown here is derived from an EMBL/GenBank/DDBJ whole genome shotgun (WGS) entry which is preliminary data.</text>
</comment>
<evidence type="ECO:0000256" key="3">
    <source>
        <dbReference type="ARBA" id="ARBA00022522"/>
    </source>
</evidence>
<feature type="region of interest" description="Disordered" evidence="7">
    <location>
        <begin position="198"/>
        <end position="237"/>
    </location>
</feature>
<feature type="region of interest" description="Disordered" evidence="7">
    <location>
        <begin position="1089"/>
        <end position="1142"/>
    </location>
</feature>
<comment type="similarity">
    <text evidence="1">Belongs to the plasmodium circumsporozoite protein family.</text>
</comment>
<feature type="region of interest" description="Disordered" evidence="7">
    <location>
        <begin position="276"/>
        <end position="304"/>
    </location>
</feature>
<dbReference type="PANTHER" id="PTHR44826">
    <property type="entry name" value="SPORE COAT PROTEIN SP85"/>
    <property type="match status" value="1"/>
</dbReference>
<feature type="compositionally biased region" description="Low complexity" evidence="7">
    <location>
        <begin position="907"/>
        <end position="917"/>
    </location>
</feature>
<feature type="compositionally biased region" description="Low complexity" evidence="7">
    <location>
        <begin position="809"/>
        <end position="838"/>
    </location>
</feature>
<protein>
    <recommendedName>
        <fullName evidence="2">Circumsporozoite protein</fullName>
    </recommendedName>
</protein>
<dbReference type="EMBL" id="CAKOGP040001814">
    <property type="protein sequence ID" value="CAJ1952997.1"/>
    <property type="molecule type" value="Genomic_DNA"/>
</dbReference>
<feature type="compositionally biased region" description="Polar residues" evidence="7">
    <location>
        <begin position="125"/>
        <end position="137"/>
    </location>
</feature>
<feature type="region of interest" description="Disordered" evidence="7">
    <location>
        <begin position="776"/>
        <end position="891"/>
    </location>
</feature>
<dbReference type="Proteomes" id="UP001295423">
    <property type="component" value="Unassembled WGS sequence"/>
</dbReference>
<reference evidence="8" key="1">
    <citation type="submission" date="2023-08" db="EMBL/GenBank/DDBJ databases">
        <authorList>
            <person name="Audoor S."/>
            <person name="Bilcke G."/>
        </authorList>
    </citation>
    <scope>NUCLEOTIDE SEQUENCE</scope>
</reference>
<evidence type="ECO:0000256" key="4">
    <source>
        <dbReference type="ARBA" id="ARBA00022737"/>
    </source>
</evidence>
<keyword evidence="9" id="KW-1185">Reference proteome</keyword>
<keyword evidence="4" id="KW-0677">Repeat</keyword>
<feature type="compositionally biased region" description="Polar residues" evidence="7">
    <location>
        <begin position="875"/>
        <end position="889"/>
    </location>
</feature>
<keyword evidence="3" id="KW-0748">Sporozoite</keyword>
<feature type="compositionally biased region" description="Low complexity" evidence="7">
    <location>
        <begin position="1105"/>
        <end position="1115"/>
    </location>
</feature>
<feature type="region of interest" description="Disordered" evidence="7">
    <location>
        <begin position="1"/>
        <end position="137"/>
    </location>
</feature>
<feature type="compositionally biased region" description="Polar residues" evidence="7">
    <location>
        <begin position="351"/>
        <end position="364"/>
    </location>
</feature>
<name>A0AAD2PUW5_9STRA</name>
<comment type="function">
    <text evidence="5">In the vertebrate host, binds to highly sulfated heparan sulfate proteoglycans (HSPGs) on the surface of host hepatocytes and is required for sporozoite invasion of the host hepatocytes.</text>
</comment>
<evidence type="ECO:0000256" key="5">
    <source>
        <dbReference type="ARBA" id="ARBA00033726"/>
    </source>
</evidence>
<gene>
    <name evidence="8" type="ORF">CYCCA115_LOCUS13821</name>
</gene>
<evidence type="ECO:0000256" key="2">
    <source>
        <dbReference type="ARBA" id="ARBA00021911"/>
    </source>
</evidence>
<evidence type="ECO:0000313" key="9">
    <source>
        <dbReference type="Proteomes" id="UP001295423"/>
    </source>
</evidence>